<evidence type="ECO:0000256" key="7">
    <source>
        <dbReference type="SAM" id="Phobius"/>
    </source>
</evidence>
<dbReference type="GO" id="GO:0015213">
    <property type="term" value="F:uridine transmembrane transporter activity"/>
    <property type="evidence" value="ECO:0007669"/>
    <property type="project" value="TreeGrafter"/>
</dbReference>
<feature type="transmembrane region" description="Helical" evidence="7">
    <location>
        <begin position="357"/>
        <end position="378"/>
    </location>
</feature>
<feature type="transmembrane region" description="Helical" evidence="7">
    <location>
        <begin position="47"/>
        <end position="65"/>
    </location>
</feature>
<keyword evidence="2" id="KW-0813">Transport</keyword>
<dbReference type="STRING" id="1121098.HMPREF1534_01559"/>
<accession>U6RK51</accession>
<feature type="transmembrane region" description="Helical" evidence="7">
    <location>
        <begin position="74"/>
        <end position="94"/>
    </location>
</feature>
<dbReference type="InterPro" id="IPR020846">
    <property type="entry name" value="MFS_dom"/>
</dbReference>
<evidence type="ECO:0000259" key="8">
    <source>
        <dbReference type="PROSITE" id="PS50850"/>
    </source>
</evidence>
<dbReference type="eggNOG" id="COG2211">
    <property type="taxonomic scope" value="Bacteria"/>
</dbReference>
<feature type="transmembrane region" description="Helical" evidence="7">
    <location>
        <begin position="171"/>
        <end position="192"/>
    </location>
</feature>
<dbReference type="InterPro" id="IPR004740">
    <property type="entry name" value="Nuc_H_symport"/>
</dbReference>
<dbReference type="InterPro" id="IPR036259">
    <property type="entry name" value="MFS_trans_sf"/>
</dbReference>
<keyword evidence="3" id="KW-1003">Cell membrane</keyword>
<organism evidence="9 10">
    <name type="scientific">Phocaeicola massiliensis B84634 = Timone 84634 = DSM 17679 = JCM 13223</name>
    <dbReference type="NCBI Taxonomy" id="1121098"/>
    <lineage>
        <taxon>Bacteria</taxon>
        <taxon>Pseudomonadati</taxon>
        <taxon>Bacteroidota</taxon>
        <taxon>Bacteroidia</taxon>
        <taxon>Bacteroidales</taxon>
        <taxon>Bacteroidaceae</taxon>
        <taxon>Phocaeicola</taxon>
    </lineage>
</organism>
<dbReference type="PROSITE" id="PS50850">
    <property type="entry name" value="MFS"/>
    <property type="match status" value="1"/>
</dbReference>
<evidence type="ECO:0000256" key="3">
    <source>
        <dbReference type="ARBA" id="ARBA00022475"/>
    </source>
</evidence>
<evidence type="ECO:0000256" key="1">
    <source>
        <dbReference type="ARBA" id="ARBA00004651"/>
    </source>
</evidence>
<evidence type="ECO:0000313" key="10">
    <source>
        <dbReference type="Proteomes" id="UP000017831"/>
    </source>
</evidence>
<feature type="transmembrane region" description="Helical" evidence="7">
    <location>
        <begin position="139"/>
        <end position="159"/>
    </location>
</feature>
<feature type="transmembrane region" description="Helical" evidence="7">
    <location>
        <begin position="220"/>
        <end position="241"/>
    </location>
</feature>
<dbReference type="RefSeq" id="WP_005939286.1">
    <property type="nucleotide sequence ID" value="NZ_KB890375.1"/>
</dbReference>
<name>U6RK51_9BACT</name>
<feature type="transmembrane region" description="Helical" evidence="7">
    <location>
        <begin position="398"/>
        <end position="416"/>
    </location>
</feature>
<reference evidence="9 10" key="1">
    <citation type="submission" date="2013-04" db="EMBL/GenBank/DDBJ databases">
        <title>The Genome Sequence of Bacteroides massiliensis DSM 17679.</title>
        <authorList>
            <consortium name="The Broad Institute Genomics Platform"/>
            <person name="Earl A."/>
            <person name="Ward D."/>
            <person name="Feldgarden M."/>
            <person name="Gevers D."/>
            <person name="Martens E."/>
            <person name="Fenner L."/>
            <person name="Roux V."/>
            <person name="Mallet M.N."/>
            <person name="Raoult D."/>
            <person name="Walker B."/>
            <person name="Young S."/>
            <person name="Zeng Q."/>
            <person name="Gargeya S."/>
            <person name="Fitzgerald M."/>
            <person name="Haas B."/>
            <person name="Abouelleil A."/>
            <person name="Allen A.W."/>
            <person name="Alvarado L."/>
            <person name="Arachchi H.M."/>
            <person name="Berlin A.M."/>
            <person name="Chapman S.B."/>
            <person name="Gainer-Dewar J."/>
            <person name="Goldberg J."/>
            <person name="Griggs A."/>
            <person name="Gujja S."/>
            <person name="Hansen M."/>
            <person name="Howarth C."/>
            <person name="Imamovic A."/>
            <person name="Ireland A."/>
            <person name="Larimer J."/>
            <person name="McCowan C."/>
            <person name="Murphy C."/>
            <person name="Pearson M."/>
            <person name="Poon T.W."/>
            <person name="Priest M."/>
            <person name="Roberts A."/>
            <person name="Saif S."/>
            <person name="Shea T."/>
            <person name="Sisk P."/>
            <person name="Sykes S."/>
            <person name="Wortman J."/>
            <person name="Nusbaum C."/>
            <person name="Birren B."/>
        </authorList>
    </citation>
    <scope>NUCLEOTIDE SEQUENCE [LARGE SCALE GENOMIC DNA]</scope>
    <source>
        <strain evidence="10">B84634 / Timone 84634 / DSM 17679 / JCM 13223</strain>
    </source>
</reference>
<dbReference type="SUPFAM" id="SSF103473">
    <property type="entry name" value="MFS general substrate transporter"/>
    <property type="match status" value="2"/>
</dbReference>
<dbReference type="Pfam" id="PF03825">
    <property type="entry name" value="Nuc_H_symport"/>
    <property type="match status" value="1"/>
</dbReference>
<feature type="transmembrane region" description="Helical" evidence="7">
    <location>
        <begin position="12"/>
        <end position="35"/>
    </location>
</feature>
<keyword evidence="5 7" id="KW-1133">Transmembrane helix</keyword>
<dbReference type="GO" id="GO:0005886">
    <property type="term" value="C:plasma membrane"/>
    <property type="evidence" value="ECO:0007669"/>
    <property type="project" value="UniProtKB-SubCell"/>
</dbReference>
<proteinExistence type="predicted"/>
<comment type="caution">
    <text evidence="9">The sequence shown here is derived from an EMBL/GenBank/DDBJ whole genome shotgun (WGS) entry which is preliminary data.</text>
</comment>
<dbReference type="PANTHER" id="PTHR23522">
    <property type="entry name" value="BLL5896 PROTEIN"/>
    <property type="match status" value="1"/>
</dbReference>
<dbReference type="AlphaFoldDB" id="U6RK51"/>
<keyword evidence="10" id="KW-1185">Reference proteome</keyword>
<feature type="transmembrane region" description="Helical" evidence="7">
    <location>
        <begin position="106"/>
        <end position="127"/>
    </location>
</feature>
<evidence type="ECO:0000256" key="5">
    <source>
        <dbReference type="ARBA" id="ARBA00022989"/>
    </source>
</evidence>
<dbReference type="PANTHER" id="PTHR23522:SF4">
    <property type="entry name" value="NUCLEOSIDE PERMEASE NUPG-RELATED"/>
    <property type="match status" value="1"/>
</dbReference>
<dbReference type="GeneID" id="60062456"/>
<dbReference type="Proteomes" id="UP000017831">
    <property type="component" value="Unassembled WGS sequence"/>
</dbReference>
<protein>
    <submittedName>
        <fullName evidence="9">Nucleoside transporter</fullName>
    </submittedName>
</protein>
<feature type="transmembrane region" description="Helical" evidence="7">
    <location>
        <begin position="317"/>
        <end position="336"/>
    </location>
</feature>
<dbReference type="PATRIC" id="fig|1121098.3.peg.1584"/>
<dbReference type="Gene3D" id="1.20.1250.20">
    <property type="entry name" value="MFS general substrate transporter like domains"/>
    <property type="match status" value="2"/>
</dbReference>
<feature type="domain" description="Major facilitator superfamily (MFS) profile" evidence="8">
    <location>
        <begin position="219"/>
        <end position="425"/>
    </location>
</feature>
<dbReference type="OrthoDB" id="9783013at2"/>
<dbReference type="HOGENOM" id="CLU_013133_1_2_10"/>
<feature type="transmembrane region" description="Helical" evidence="7">
    <location>
        <begin position="293"/>
        <end position="311"/>
    </location>
</feature>
<dbReference type="EMBL" id="AQHY01000019">
    <property type="protein sequence ID" value="EOA55573.1"/>
    <property type="molecule type" value="Genomic_DNA"/>
</dbReference>
<keyword evidence="4 7" id="KW-0812">Transmembrane</keyword>
<evidence type="ECO:0000256" key="6">
    <source>
        <dbReference type="ARBA" id="ARBA00023136"/>
    </source>
</evidence>
<evidence type="ECO:0000256" key="2">
    <source>
        <dbReference type="ARBA" id="ARBA00022448"/>
    </source>
</evidence>
<feature type="transmembrane region" description="Helical" evidence="7">
    <location>
        <begin position="261"/>
        <end position="281"/>
    </location>
</feature>
<sequence length="425" mass="46783">MKNEITGTKFRLIVMNFLQFAVWGAYLTSMGTYLYNIGLGEKIGLFYAMQGIVSLFMPAVMGIIADRWVPAQKLLGFCHFMGAVFMIAAGYYGMASGDNTEFVSLFTLYSFSVAFYMPTLALSNSVAYTALDKVKLDPVIAFPPIRIFGTIGFICSMLLTDVLGFQANYMQFFSCACFGLLLAVYSFTLPNCPVNKGNEKKSLVDAMGLRAFLLFKRKKMAIFFVFSMLLGVSLQITNGFANPFLSSFDKIPEYANTFGVQHANALISLSQVSETLCILLIPFALKHFGIKRVMLIAMLAWVLRFGLFGLGNPGSGVWMFVLSMIVYGVAFDFFNISGSLFVNKETDLAIRSSAQGLFVIMTNGIGATVGTLSAQMVVNHFVDFGSDAPQVAGWSSAWFVFAGYALVVAVLFALIFRYKHTPEEI</sequence>
<evidence type="ECO:0000313" key="9">
    <source>
        <dbReference type="EMBL" id="EOA55573.1"/>
    </source>
</evidence>
<comment type="subcellular location">
    <subcellularLocation>
        <location evidence="1">Cell membrane</location>
        <topology evidence="1">Multi-pass membrane protein</topology>
    </subcellularLocation>
</comment>
<dbReference type="GO" id="GO:0015212">
    <property type="term" value="F:cytidine transmembrane transporter activity"/>
    <property type="evidence" value="ECO:0007669"/>
    <property type="project" value="TreeGrafter"/>
</dbReference>
<keyword evidence="6 7" id="KW-0472">Membrane</keyword>
<evidence type="ECO:0000256" key="4">
    <source>
        <dbReference type="ARBA" id="ARBA00022692"/>
    </source>
</evidence>
<gene>
    <name evidence="9" type="ORF">HMPREF1534_01559</name>
</gene>